<protein>
    <submittedName>
        <fullName evidence="2">Uncharacterized protein</fullName>
    </submittedName>
</protein>
<evidence type="ECO:0000313" key="2">
    <source>
        <dbReference type="EMBL" id="ACO76034.1"/>
    </source>
</evidence>
<accession>C1D5L7</accession>
<evidence type="ECO:0000313" key="3">
    <source>
        <dbReference type="Proteomes" id="UP000002010"/>
    </source>
</evidence>
<proteinExistence type="predicted"/>
<dbReference type="Proteomes" id="UP000002010">
    <property type="component" value="Chromosome"/>
</dbReference>
<organism evidence="2 3">
    <name type="scientific">Laribacter hongkongensis (strain HLHK9)</name>
    <dbReference type="NCBI Taxonomy" id="557598"/>
    <lineage>
        <taxon>Bacteria</taxon>
        <taxon>Pseudomonadati</taxon>
        <taxon>Pseudomonadota</taxon>
        <taxon>Betaproteobacteria</taxon>
        <taxon>Neisseriales</taxon>
        <taxon>Aquaspirillaceae</taxon>
        <taxon>Laribacter</taxon>
    </lineage>
</organism>
<keyword evidence="1" id="KW-0812">Transmembrane</keyword>
<dbReference type="KEGG" id="lhk:LHK_03056"/>
<dbReference type="AlphaFoldDB" id="C1D5L7"/>
<name>C1D5L7_LARHH</name>
<dbReference type="EMBL" id="CP001154">
    <property type="protein sequence ID" value="ACO76034.1"/>
    <property type="molecule type" value="Genomic_DNA"/>
</dbReference>
<feature type="transmembrane region" description="Helical" evidence="1">
    <location>
        <begin position="40"/>
        <end position="61"/>
    </location>
</feature>
<keyword evidence="1" id="KW-0472">Membrane</keyword>
<reference evidence="2 3" key="1">
    <citation type="journal article" date="2009" name="PLoS Genet.">
        <title>The complete genome and proteome of Laribacter hongkongensis reveal potential mechanisms for adaptations to different temperatures and habitats.</title>
        <authorList>
            <person name="Woo P.C."/>
            <person name="Lau S.K."/>
            <person name="Tse H."/>
            <person name="Teng J.L."/>
            <person name="Curreem S.O."/>
            <person name="Tsang A.K."/>
            <person name="Fan R.Y."/>
            <person name="Wong G.K."/>
            <person name="Huang Y."/>
            <person name="Loman N.J."/>
            <person name="Snyder L.A."/>
            <person name="Cai J.J."/>
            <person name="Huang J.D."/>
            <person name="Mak W."/>
            <person name="Pallen M.J."/>
            <person name="Lok S."/>
            <person name="Yuen K.Y."/>
        </authorList>
    </citation>
    <scope>NUCLEOTIDE SEQUENCE [LARGE SCALE GENOMIC DNA]</scope>
    <source>
        <strain evidence="2 3">HLHK9</strain>
    </source>
</reference>
<sequence>MCPPVPPVMIKAVRFISIRQFLLYAKNQQLITHGNFTGLIWIPYIEILFWILSSMVVFPFAGGKTQMDYTL</sequence>
<keyword evidence="1" id="KW-1133">Transmembrane helix</keyword>
<evidence type="ECO:0000256" key="1">
    <source>
        <dbReference type="SAM" id="Phobius"/>
    </source>
</evidence>
<dbReference type="HOGENOM" id="CLU_2735012_0_0_4"/>
<dbReference type="STRING" id="557598.LHK_03056"/>
<keyword evidence="3" id="KW-1185">Reference proteome</keyword>
<gene>
    <name evidence="2" type="ordered locus">LHK_03056</name>
</gene>